<dbReference type="KEGG" id="psty:BFS30_25760"/>
<keyword evidence="1" id="KW-0472">Membrane</keyword>
<dbReference type="CDD" id="cd07818">
    <property type="entry name" value="SRPBCC_1"/>
    <property type="match status" value="1"/>
</dbReference>
<gene>
    <name evidence="2" type="ORF">BFS30_25760</name>
</gene>
<sequence length="179" mass="20450">MKILKVILGGIVLIVVLLLIVALFVKKDYAVEREITINKPKSEVFDYIKLLKNQDLYSVWLKRDPAAKKEYKGTDGTVGFVAAWDSKNKEVGKGEQEISKITEGERIDMKLRFIEPFESNDDAYMSTESVSETQTKVRWGFKGTMKYPMNLMLLCMDMEGMLGKDLQKGLDDLKVILEK</sequence>
<feature type="transmembrane region" description="Helical" evidence="1">
    <location>
        <begin position="6"/>
        <end position="25"/>
    </location>
</feature>
<dbReference type="OrthoDB" id="9807923at2"/>
<dbReference type="EMBL" id="CP017141">
    <property type="protein sequence ID" value="AOM80269.1"/>
    <property type="molecule type" value="Genomic_DNA"/>
</dbReference>
<dbReference type="Proteomes" id="UP000094313">
    <property type="component" value="Chromosome"/>
</dbReference>
<keyword evidence="1" id="KW-0812">Transmembrane</keyword>
<organism evidence="2 3">
    <name type="scientific">Pedobacter steynii</name>
    <dbReference type="NCBI Taxonomy" id="430522"/>
    <lineage>
        <taxon>Bacteria</taxon>
        <taxon>Pseudomonadati</taxon>
        <taxon>Bacteroidota</taxon>
        <taxon>Sphingobacteriia</taxon>
        <taxon>Sphingobacteriales</taxon>
        <taxon>Sphingobacteriaceae</taxon>
        <taxon>Pedobacter</taxon>
    </lineage>
</organism>
<dbReference type="AlphaFoldDB" id="A0A1D7QNQ9"/>
<dbReference type="Gene3D" id="3.30.530.20">
    <property type="match status" value="1"/>
</dbReference>
<dbReference type="RefSeq" id="WP_069381931.1">
    <property type="nucleotide sequence ID" value="NZ_CP017141.1"/>
</dbReference>
<proteinExistence type="predicted"/>
<protein>
    <submittedName>
        <fullName evidence="2">Polyketide cyclase</fullName>
    </submittedName>
</protein>
<reference evidence="2 3" key="1">
    <citation type="submission" date="2016-08" db="EMBL/GenBank/DDBJ databases">
        <authorList>
            <person name="Seilhamer J.J."/>
        </authorList>
    </citation>
    <scope>NUCLEOTIDE SEQUENCE [LARGE SCALE GENOMIC DNA]</scope>
    <source>
        <strain evidence="2 3">DX4</strain>
    </source>
</reference>
<accession>A0A1D7QNQ9</accession>
<keyword evidence="3" id="KW-1185">Reference proteome</keyword>
<evidence type="ECO:0000313" key="2">
    <source>
        <dbReference type="EMBL" id="AOM80269.1"/>
    </source>
</evidence>
<evidence type="ECO:0000256" key="1">
    <source>
        <dbReference type="SAM" id="Phobius"/>
    </source>
</evidence>
<keyword evidence="1" id="KW-1133">Transmembrane helix</keyword>
<dbReference type="InterPro" id="IPR023393">
    <property type="entry name" value="START-like_dom_sf"/>
</dbReference>
<dbReference type="SUPFAM" id="SSF55961">
    <property type="entry name" value="Bet v1-like"/>
    <property type="match status" value="1"/>
</dbReference>
<name>A0A1D7QNQ9_9SPHI</name>
<evidence type="ECO:0000313" key="3">
    <source>
        <dbReference type="Proteomes" id="UP000094313"/>
    </source>
</evidence>